<keyword evidence="3" id="KW-0862">Zinc</keyword>
<gene>
    <name evidence="5" type="ORF">ACFPT7_14630</name>
</gene>
<dbReference type="Pfam" id="PF05495">
    <property type="entry name" value="zf-CHY"/>
    <property type="match status" value="1"/>
</dbReference>
<dbReference type="InterPro" id="IPR016694">
    <property type="entry name" value="UCP017292"/>
</dbReference>
<dbReference type="SUPFAM" id="SSF161219">
    <property type="entry name" value="CHY zinc finger-like"/>
    <property type="match status" value="1"/>
</dbReference>
<dbReference type="InterPro" id="IPR008913">
    <property type="entry name" value="Znf_CHY"/>
</dbReference>
<dbReference type="PIRSF" id="PIRSF017292">
    <property type="entry name" value="UCP017292_Znf_CHY"/>
    <property type="match status" value="1"/>
</dbReference>
<proteinExistence type="predicted"/>
<name>A0ABW1EGU6_9BACT</name>
<accession>A0ABW1EGU6</accession>
<dbReference type="PANTHER" id="PTHR28082:SF1">
    <property type="entry name" value="HELPER OF TIM PROTEIN 13"/>
    <property type="match status" value="1"/>
</dbReference>
<evidence type="ECO:0000256" key="2">
    <source>
        <dbReference type="ARBA" id="ARBA00022771"/>
    </source>
</evidence>
<dbReference type="EMBL" id="JBHSPH010000005">
    <property type="protein sequence ID" value="MFC5863539.1"/>
    <property type="molecule type" value="Genomic_DNA"/>
</dbReference>
<dbReference type="RefSeq" id="WP_263340290.1">
    <property type="nucleotide sequence ID" value="NZ_JAGSYH010000005.1"/>
</dbReference>
<evidence type="ECO:0000313" key="6">
    <source>
        <dbReference type="Proteomes" id="UP001596091"/>
    </source>
</evidence>
<keyword evidence="2" id="KW-0863">Zinc-finger</keyword>
<evidence type="ECO:0000256" key="1">
    <source>
        <dbReference type="ARBA" id="ARBA00022723"/>
    </source>
</evidence>
<protein>
    <submittedName>
        <fullName evidence="5">CHY zinc finger protein</fullName>
    </submittedName>
</protein>
<keyword evidence="6" id="KW-1185">Reference proteome</keyword>
<evidence type="ECO:0000313" key="5">
    <source>
        <dbReference type="EMBL" id="MFC5863539.1"/>
    </source>
</evidence>
<evidence type="ECO:0000256" key="3">
    <source>
        <dbReference type="ARBA" id="ARBA00022833"/>
    </source>
</evidence>
<evidence type="ECO:0000259" key="4">
    <source>
        <dbReference type="PROSITE" id="PS51266"/>
    </source>
</evidence>
<sequence length="111" mass="12339">MSLQRPKVQGIDLDAQTRCAHYRSPLDIIAIKMKCCGVYYACKDCHEALAGHSVETWPQSEWTQPAVLCGVCGEELSIEQYMASGYECPACGAAFNPGCRNHYHFYFAVTP</sequence>
<dbReference type="InterPro" id="IPR052604">
    <property type="entry name" value="Mito_Tim_assembly_helper"/>
</dbReference>
<dbReference type="InterPro" id="IPR037274">
    <property type="entry name" value="Znf_CHY_sf"/>
</dbReference>
<dbReference type="PROSITE" id="PS51266">
    <property type="entry name" value="ZF_CHY"/>
    <property type="match status" value="1"/>
</dbReference>
<reference evidence="6" key="1">
    <citation type="journal article" date="2019" name="Int. J. Syst. Evol. Microbiol.">
        <title>The Global Catalogue of Microorganisms (GCM) 10K type strain sequencing project: providing services to taxonomists for standard genome sequencing and annotation.</title>
        <authorList>
            <consortium name="The Broad Institute Genomics Platform"/>
            <consortium name="The Broad Institute Genome Sequencing Center for Infectious Disease"/>
            <person name="Wu L."/>
            <person name="Ma J."/>
        </authorList>
    </citation>
    <scope>NUCLEOTIDE SEQUENCE [LARGE SCALE GENOMIC DNA]</scope>
    <source>
        <strain evidence="6">JCM 4087</strain>
    </source>
</reference>
<dbReference type="PANTHER" id="PTHR28082">
    <property type="entry name" value="ZINC FINGER PROTEIN"/>
    <property type="match status" value="1"/>
</dbReference>
<feature type="domain" description="CHY-type" evidence="4">
    <location>
        <begin position="12"/>
        <end position="93"/>
    </location>
</feature>
<dbReference type="Proteomes" id="UP001596091">
    <property type="component" value="Unassembled WGS sequence"/>
</dbReference>
<comment type="caution">
    <text evidence="5">The sequence shown here is derived from an EMBL/GenBank/DDBJ whole genome shotgun (WGS) entry which is preliminary data.</text>
</comment>
<keyword evidence="1" id="KW-0479">Metal-binding</keyword>
<organism evidence="5 6">
    <name type="scientific">Acidicapsa dinghuensis</name>
    <dbReference type="NCBI Taxonomy" id="2218256"/>
    <lineage>
        <taxon>Bacteria</taxon>
        <taxon>Pseudomonadati</taxon>
        <taxon>Acidobacteriota</taxon>
        <taxon>Terriglobia</taxon>
        <taxon>Terriglobales</taxon>
        <taxon>Acidobacteriaceae</taxon>
        <taxon>Acidicapsa</taxon>
    </lineage>
</organism>